<keyword evidence="2" id="KW-0521">NADP</keyword>
<evidence type="ECO:0000313" key="7">
    <source>
        <dbReference type="Proteomes" id="UP000216147"/>
    </source>
</evidence>
<proteinExistence type="inferred from homology"/>
<dbReference type="GO" id="GO:0005829">
    <property type="term" value="C:cytosol"/>
    <property type="evidence" value="ECO:0007669"/>
    <property type="project" value="TreeGrafter"/>
</dbReference>
<name>A0A258HMT6_9CAUL</name>
<comment type="similarity">
    <text evidence="1 4">Belongs to the short-chain dehydrogenases/reductases (SDR) family.</text>
</comment>
<dbReference type="SMART" id="SM00822">
    <property type="entry name" value="PKS_KR"/>
    <property type="match status" value="1"/>
</dbReference>
<dbReference type="InterPro" id="IPR036291">
    <property type="entry name" value="NAD(P)-bd_dom_sf"/>
</dbReference>
<reference evidence="6 7" key="1">
    <citation type="submission" date="2017-03" db="EMBL/GenBank/DDBJ databases">
        <title>Lifting the veil on microbial sulfur biogeochemistry in mining wastewaters.</title>
        <authorList>
            <person name="Kantor R.S."/>
            <person name="Colenbrander Nelson T."/>
            <person name="Marshall S."/>
            <person name="Bennett D."/>
            <person name="Apte S."/>
            <person name="Camacho D."/>
            <person name="Thomas B.C."/>
            <person name="Warren L.A."/>
            <person name="Banfield J.F."/>
        </authorList>
    </citation>
    <scope>NUCLEOTIDE SEQUENCE [LARGE SCALE GENOMIC DNA]</scope>
    <source>
        <strain evidence="6">32-68-21</strain>
    </source>
</reference>
<keyword evidence="3" id="KW-0560">Oxidoreductase</keyword>
<sequence>MELNGKTVVLTGASAGIGAATALELSQAGCNLVLTSRRMEKLEALAATLPGPSALLAADIAEAGVPELLLALAKDRFGRADVIINNAGVMAVGTMDTIDLDAVSYMIRVNFEAVVRSSYVFAREFRGQSSGAIINVSSISAYLISRAGGVYGGLKHALEAFTQSLRIELAGTGVKVGTIAPGSTSSEMFDKMMAAAKVESPVALDPQDAARAIRFMLEQPDRANIARLALYPQGEGH</sequence>
<dbReference type="PRINTS" id="PR00081">
    <property type="entry name" value="GDHRDH"/>
</dbReference>
<dbReference type="InterPro" id="IPR002347">
    <property type="entry name" value="SDR_fam"/>
</dbReference>
<dbReference type="InterPro" id="IPR057326">
    <property type="entry name" value="KR_dom"/>
</dbReference>
<dbReference type="AlphaFoldDB" id="A0A258HMT6"/>
<dbReference type="PANTHER" id="PTHR43391">
    <property type="entry name" value="RETINOL DEHYDROGENASE-RELATED"/>
    <property type="match status" value="1"/>
</dbReference>
<dbReference type="PANTHER" id="PTHR43391:SF14">
    <property type="entry name" value="DEHYDROGENASE_REDUCTASE SDR FAMILY PROTEIN 7-LIKE"/>
    <property type="match status" value="1"/>
</dbReference>
<dbReference type="EMBL" id="NCEQ01000005">
    <property type="protein sequence ID" value="OYX57633.1"/>
    <property type="molecule type" value="Genomic_DNA"/>
</dbReference>
<evidence type="ECO:0000259" key="5">
    <source>
        <dbReference type="SMART" id="SM00822"/>
    </source>
</evidence>
<evidence type="ECO:0000256" key="1">
    <source>
        <dbReference type="ARBA" id="ARBA00006484"/>
    </source>
</evidence>
<dbReference type="Gene3D" id="3.40.50.720">
    <property type="entry name" value="NAD(P)-binding Rossmann-like Domain"/>
    <property type="match status" value="1"/>
</dbReference>
<accession>A0A258HMT6</accession>
<organism evidence="6 7">
    <name type="scientific">Brevundimonas subvibrioides</name>
    <dbReference type="NCBI Taxonomy" id="74313"/>
    <lineage>
        <taxon>Bacteria</taxon>
        <taxon>Pseudomonadati</taxon>
        <taxon>Pseudomonadota</taxon>
        <taxon>Alphaproteobacteria</taxon>
        <taxon>Caulobacterales</taxon>
        <taxon>Caulobacteraceae</taxon>
        <taxon>Brevundimonas</taxon>
    </lineage>
</organism>
<dbReference type="Pfam" id="PF00106">
    <property type="entry name" value="adh_short"/>
    <property type="match status" value="1"/>
</dbReference>
<evidence type="ECO:0000256" key="4">
    <source>
        <dbReference type="RuleBase" id="RU000363"/>
    </source>
</evidence>
<evidence type="ECO:0000256" key="2">
    <source>
        <dbReference type="ARBA" id="ARBA00022857"/>
    </source>
</evidence>
<dbReference type="GO" id="GO:0016491">
    <property type="term" value="F:oxidoreductase activity"/>
    <property type="evidence" value="ECO:0007669"/>
    <property type="project" value="UniProtKB-KW"/>
</dbReference>
<dbReference type="SUPFAM" id="SSF51735">
    <property type="entry name" value="NAD(P)-binding Rossmann-fold domains"/>
    <property type="match status" value="1"/>
</dbReference>
<protein>
    <submittedName>
        <fullName evidence="6">Oxidoreductase</fullName>
    </submittedName>
</protein>
<comment type="caution">
    <text evidence="6">The sequence shown here is derived from an EMBL/GenBank/DDBJ whole genome shotgun (WGS) entry which is preliminary data.</text>
</comment>
<feature type="domain" description="Ketoreductase" evidence="5">
    <location>
        <begin position="6"/>
        <end position="182"/>
    </location>
</feature>
<dbReference type="Proteomes" id="UP000216147">
    <property type="component" value="Unassembled WGS sequence"/>
</dbReference>
<evidence type="ECO:0000313" key="6">
    <source>
        <dbReference type="EMBL" id="OYX57633.1"/>
    </source>
</evidence>
<gene>
    <name evidence="6" type="ORF">B7Y86_05735</name>
</gene>
<dbReference type="PRINTS" id="PR00080">
    <property type="entry name" value="SDRFAMILY"/>
</dbReference>
<evidence type="ECO:0000256" key="3">
    <source>
        <dbReference type="ARBA" id="ARBA00023002"/>
    </source>
</evidence>